<sequence>MLASFHLVRHRRDAAPAAMSRIGLDRPELRGTPGLRFWKLLGTGRGDTMTLSADLRRWAMFAVWEDEAALDAFLRDSAVVHRWEDSAVERFDVRLRPMRSHGAWSGADPLAGREPGGTAGPGEAVAVLTRATVRVRRLVPFYRAIDGPASDLAGSPGLLASVGAGEWPVARQATFSLWRSLDDVRAYAYARADHREVVRRTREERWYAEELFARFAAYGSSGTWNGVDPLAGPPSPPGRSAPPPSGR</sequence>
<reference evidence="2" key="1">
    <citation type="submission" date="2020-05" db="EMBL/GenBank/DDBJ databases">
        <authorList>
            <person name="Chiriac C."/>
            <person name="Salcher M."/>
            <person name="Ghai R."/>
            <person name="Kavagutti S V."/>
        </authorList>
    </citation>
    <scope>NUCLEOTIDE SEQUENCE</scope>
</reference>
<dbReference type="AlphaFoldDB" id="A0A6J7FZR3"/>
<gene>
    <name evidence="2" type="ORF">UFOPK3564_00496</name>
</gene>
<evidence type="ECO:0000313" key="2">
    <source>
        <dbReference type="EMBL" id="CAB4899674.1"/>
    </source>
</evidence>
<name>A0A6J7FZR3_9ZZZZ</name>
<dbReference type="CDD" id="cd21650">
    <property type="entry name" value="CrtA-like"/>
    <property type="match status" value="1"/>
</dbReference>
<feature type="compositionally biased region" description="Pro residues" evidence="1">
    <location>
        <begin position="231"/>
        <end position="247"/>
    </location>
</feature>
<evidence type="ECO:0000256" key="1">
    <source>
        <dbReference type="SAM" id="MobiDB-lite"/>
    </source>
</evidence>
<feature type="region of interest" description="Disordered" evidence="1">
    <location>
        <begin position="226"/>
        <end position="247"/>
    </location>
</feature>
<dbReference type="InterPro" id="IPR049574">
    <property type="entry name" value="CrtA-like"/>
</dbReference>
<protein>
    <submittedName>
        <fullName evidence="2">Unannotated protein</fullName>
    </submittedName>
</protein>
<dbReference type="EMBL" id="CAFBMK010000016">
    <property type="protein sequence ID" value="CAB4899674.1"/>
    <property type="molecule type" value="Genomic_DNA"/>
</dbReference>
<organism evidence="2">
    <name type="scientific">freshwater metagenome</name>
    <dbReference type="NCBI Taxonomy" id="449393"/>
    <lineage>
        <taxon>unclassified sequences</taxon>
        <taxon>metagenomes</taxon>
        <taxon>ecological metagenomes</taxon>
    </lineage>
</organism>
<proteinExistence type="predicted"/>
<accession>A0A6J7FZR3</accession>